<keyword evidence="1" id="KW-0193">Cuticle</keyword>
<sequence>MKSLVALFLFVAVAAAIPVNEQIVSVSQDTLGNYKLKYVIEGISRVEHGDANGNINGGYSYIDPHGVLRKIEFTAGINGFQAIGTDIPTQVADTPEVAVAKSHHLELLRAAELKSAEIPLVKTEVIGAPAPAIVAPAPIAPVVQLGSIPETPEVLAARAEHFSAHEAARKLLIH</sequence>
<dbReference type="Pfam" id="PF00379">
    <property type="entry name" value="Chitin_bind_4"/>
    <property type="match status" value="1"/>
</dbReference>
<evidence type="ECO:0000313" key="4">
    <source>
        <dbReference type="Proteomes" id="UP001353858"/>
    </source>
</evidence>
<reference evidence="4" key="1">
    <citation type="submission" date="2023-01" db="EMBL/GenBank/DDBJ databases">
        <title>Key to firefly adult light organ development and bioluminescence: homeobox transcription factors regulate luciferase expression and transportation to peroxisome.</title>
        <authorList>
            <person name="Fu X."/>
        </authorList>
    </citation>
    <scope>NUCLEOTIDE SEQUENCE [LARGE SCALE GENOMIC DNA]</scope>
</reference>
<proteinExistence type="predicted"/>
<name>A0AAN7PPZ7_9COLE</name>
<dbReference type="PANTHER" id="PTHR10380:SF196">
    <property type="entry name" value="CUTICULAR PROTEIN 72EA"/>
    <property type="match status" value="1"/>
</dbReference>
<gene>
    <name evidence="3" type="ORF">RN001_002552</name>
</gene>
<dbReference type="PANTHER" id="PTHR10380">
    <property type="entry name" value="CUTICLE PROTEIN"/>
    <property type="match status" value="1"/>
</dbReference>
<evidence type="ECO:0008006" key="5">
    <source>
        <dbReference type="Google" id="ProtNLM"/>
    </source>
</evidence>
<comment type="caution">
    <text evidence="3">The sequence shown here is derived from an EMBL/GenBank/DDBJ whole genome shotgun (WGS) entry which is preliminary data.</text>
</comment>
<dbReference type="GO" id="GO:0062129">
    <property type="term" value="C:chitin-based extracellular matrix"/>
    <property type="evidence" value="ECO:0007669"/>
    <property type="project" value="TreeGrafter"/>
</dbReference>
<feature type="chain" id="PRO_5042878580" description="Cuticle protein" evidence="2">
    <location>
        <begin position="17"/>
        <end position="174"/>
    </location>
</feature>
<dbReference type="InterPro" id="IPR050468">
    <property type="entry name" value="Cuticle_Struct_Prot"/>
</dbReference>
<keyword evidence="4" id="KW-1185">Reference proteome</keyword>
<dbReference type="EMBL" id="JARPUR010000001">
    <property type="protein sequence ID" value="KAK4886281.1"/>
    <property type="molecule type" value="Genomic_DNA"/>
</dbReference>
<dbReference type="AlphaFoldDB" id="A0AAN7PPZ7"/>
<evidence type="ECO:0000256" key="1">
    <source>
        <dbReference type="PROSITE-ProRule" id="PRU00497"/>
    </source>
</evidence>
<organism evidence="3 4">
    <name type="scientific">Aquatica leii</name>
    <dbReference type="NCBI Taxonomy" id="1421715"/>
    <lineage>
        <taxon>Eukaryota</taxon>
        <taxon>Metazoa</taxon>
        <taxon>Ecdysozoa</taxon>
        <taxon>Arthropoda</taxon>
        <taxon>Hexapoda</taxon>
        <taxon>Insecta</taxon>
        <taxon>Pterygota</taxon>
        <taxon>Neoptera</taxon>
        <taxon>Endopterygota</taxon>
        <taxon>Coleoptera</taxon>
        <taxon>Polyphaga</taxon>
        <taxon>Elateriformia</taxon>
        <taxon>Elateroidea</taxon>
        <taxon>Lampyridae</taxon>
        <taxon>Luciolinae</taxon>
        <taxon>Aquatica</taxon>
    </lineage>
</organism>
<dbReference type="GO" id="GO:0008010">
    <property type="term" value="F:structural constituent of chitin-based larval cuticle"/>
    <property type="evidence" value="ECO:0007669"/>
    <property type="project" value="TreeGrafter"/>
</dbReference>
<accession>A0AAN7PPZ7</accession>
<dbReference type="Proteomes" id="UP001353858">
    <property type="component" value="Unassembled WGS sequence"/>
</dbReference>
<feature type="signal peptide" evidence="2">
    <location>
        <begin position="1"/>
        <end position="16"/>
    </location>
</feature>
<keyword evidence="2" id="KW-0732">Signal</keyword>
<evidence type="ECO:0000313" key="3">
    <source>
        <dbReference type="EMBL" id="KAK4886281.1"/>
    </source>
</evidence>
<protein>
    <recommendedName>
        <fullName evidence="5">Cuticle protein</fullName>
    </recommendedName>
</protein>
<evidence type="ECO:0000256" key="2">
    <source>
        <dbReference type="SAM" id="SignalP"/>
    </source>
</evidence>
<dbReference type="InterPro" id="IPR000618">
    <property type="entry name" value="Insect_cuticle"/>
</dbReference>
<dbReference type="PROSITE" id="PS51155">
    <property type="entry name" value="CHIT_BIND_RR_2"/>
    <property type="match status" value="1"/>
</dbReference>